<gene>
    <name evidence="1" type="ORF">SAMN02745775_105290</name>
</gene>
<dbReference type="Proteomes" id="UP000199473">
    <property type="component" value="Unassembled WGS sequence"/>
</dbReference>
<dbReference type="EMBL" id="FOSQ01000005">
    <property type="protein sequence ID" value="SFK67973.1"/>
    <property type="molecule type" value="Genomic_DNA"/>
</dbReference>
<accession>A0A1I4BHK5</accession>
<dbReference type="AlphaFoldDB" id="A0A1I4BHK5"/>
<evidence type="ECO:0000313" key="2">
    <source>
        <dbReference type="Proteomes" id="UP000199473"/>
    </source>
</evidence>
<name>A0A1I4BHK5_9PROT</name>
<organism evidence="1 2">
    <name type="scientific">Falsiroseomonas stagni DSM 19981</name>
    <dbReference type="NCBI Taxonomy" id="1123062"/>
    <lineage>
        <taxon>Bacteria</taxon>
        <taxon>Pseudomonadati</taxon>
        <taxon>Pseudomonadota</taxon>
        <taxon>Alphaproteobacteria</taxon>
        <taxon>Acetobacterales</taxon>
        <taxon>Roseomonadaceae</taxon>
        <taxon>Falsiroseomonas</taxon>
    </lineage>
</organism>
<dbReference type="Pfam" id="PF13376">
    <property type="entry name" value="OmdA"/>
    <property type="match status" value="1"/>
</dbReference>
<dbReference type="OrthoDB" id="9796999at2"/>
<dbReference type="STRING" id="1123062.SAMN02745775_105290"/>
<reference evidence="1 2" key="1">
    <citation type="submission" date="2016-10" db="EMBL/GenBank/DDBJ databases">
        <authorList>
            <person name="de Groot N.N."/>
        </authorList>
    </citation>
    <scope>NUCLEOTIDE SEQUENCE [LARGE SCALE GENOMIC DNA]</scope>
    <source>
        <strain evidence="1 2">DSM 19981</strain>
    </source>
</reference>
<evidence type="ECO:0000313" key="1">
    <source>
        <dbReference type="EMBL" id="SFK67973.1"/>
    </source>
</evidence>
<proteinExistence type="predicted"/>
<keyword evidence="2" id="KW-1185">Reference proteome</keyword>
<dbReference type="RefSeq" id="WP_092960796.1">
    <property type="nucleotide sequence ID" value="NZ_FOSQ01000005.1"/>
</dbReference>
<sequence length="197" mass="21603">MARAAEDVERLEPADRAAWRAWLAAHHARPAPVWLVLRKGRDAPLTQDAAVEEALCFGWIDSLPRKLDEQRWMLLVSPRKPRSPWSRVNKARVERLVAAGLMAPPGLSKVAAAQADGSWDVYEAAESLEEPAGLTTALAAVPDAAAAWARFAPSARKGILWWIAAARTPETRAKRMAETARLAAMGLRANFPESRGR</sequence>
<protein>
    <submittedName>
        <fullName evidence="1">Uncharacterized conserved protein YdeI, YjbR/CyaY-like superfamily, DUF1801 family</fullName>
    </submittedName>
</protein>